<name>A0A919AG46_9ACTN</name>
<organism evidence="2 3">
    <name type="scientific">Streptomyces fumanus</name>
    <dbReference type="NCBI Taxonomy" id="67302"/>
    <lineage>
        <taxon>Bacteria</taxon>
        <taxon>Bacillati</taxon>
        <taxon>Actinomycetota</taxon>
        <taxon>Actinomycetes</taxon>
        <taxon>Kitasatosporales</taxon>
        <taxon>Streptomycetaceae</taxon>
        <taxon>Streptomyces</taxon>
    </lineage>
</organism>
<dbReference type="InterPro" id="IPR001387">
    <property type="entry name" value="Cro/C1-type_HTH"/>
</dbReference>
<dbReference type="RefSeq" id="WP_190204819.1">
    <property type="nucleotide sequence ID" value="NZ_BNBI01000006.1"/>
</dbReference>
<dbReference type="InterPro" id="IPR043917">
    <property type="entry name" value="DUF5753"/>
</dbReference>
<dbReference type="CDD" id="cd00093">
    <property type="entry name" value="HTH_XRE"/>
    <property type="match status" value="1"/>
</dbReference>
<dbReference type="Proteomes" id="UP000630718">
    <property type="component" value="Unassembled WGS sequence"/>
</dbReference>
<dbReference type="Gene3D" id="1.10.260.40">
    <property type="entry name" value="lambda repressor-like DNA-binding domains"/>
    <property type="match status" value="1"/>
</dbReference>
<gene>
    <name evidence="2" type="ORF">GCM10018772_30810</name>
</gene>
<dbReference type="PROSITE" id="PS50943">
    <property type="entry name" value="HTH_CROC1"/>
    <property type="match status" value="1"/>
</dbReference>
<dbReference type="GO" id="GO:0003677">
    <property type="term" value="F:DNA binding"/>
    <property type="evidence" value="ECO:0007669"/>
    <property type="project" value="InterPro"/>
</dbReference>
<dbReference type="SUPFAM" id="SSF47413">
    <property type="entry name" value="lambda repressor-like DNA-binding domains"/>
    <property type="match status" value="1"/>
</dbReference>
<accession>A0A919AG46</accession>
<protein>
    <submittedName>
        <fullName evidence="2">Transcriptional regulator</fullName>
    </submittedName>
</protein>
<comment type="caution">
    <text evidence="2">The sequence shown here is derived from an EMBL/GenBank/DDBJ whole genome shotgun (WGS) entry which is preliminary data.</text>
</comment>
<dbReference type="SMART" id="SM00530">
    <property type="entry name" value="HTH_XRE"/>
    <property type="match status" value="1"/>
</dbReference>
<dbReference type="Pfam" id="PF19054">
    <property type="entry name" value="DUF5753"/>
    <property type="match status" value="1"/>
</dbReference>
<evidence type="ECO:0000259" key="1">
    <source>
        <dbReference type="PROSITE" id="PS50943"/>
    </source>
</evidence>
<evidence type="ECO:0000313" key="3">
    <source>
        <dbReference type="Proteomes" id="UP000630718"/>
    </source>
</evidence>
<dbReference type="Pfam" id="PF13560">
    <property type="entry name" value="HTH_31"/>
    <property type="match status" value="1"/>
</dbReference>
<proteinExistence type="predicted"/>
<evidence type="ECO:0000313" key="2">
    <source>
        <dbReference type="EMBL" id="GHF03610.1"/>
    </source>
</evidence>
<dbReference type="EMBL" id="BNBI01000006">
    <property type="protein sequence ID" value="GHF03610.1"/>
    <property type="molecule type" value="Genomic_DNA"/>
</dbReference>
<sequence>MPAGGRPTVRSRRLGTALRQYRQAAKLDQPQAAEVIASSQARISRVESGHATPRVIEVRLLLDAYGVTDAQVRDRLEDLAKHSKKPGWWLEYAGRLRPDYLDHIALEDDASHIRQWQPVLVPGLLQTPAYAETIITEGPRELSSEQIAELVKVRSRRQERIAEGGVRYTVVLWQAVITYPLLSSAVHREQLTALLRAARRKNVTLQILPFSSGTLAAGTSAFAAFSFDSDAVVEVVTMDDLMSTTILENPDDLAHHARTFDLLQSAALSPAESAELIQSKLRTMEEDPHA</sequence>
<reference evidence="2" key="2">
    <citation type="submission" date="2020-09" db="EMBL/GenBank/DDBJ databases">
        <authorList>
            <person name="Sun Q."/>
            <person name="Ohkuma M."/>
        </authorList>
    </citation>
    <scope>NUCLEOTIDE SEQUENCE</scope>
    <source>
        <strain evidence="2">JCM 4477</strain>
    </source>
</reference>
<keyword evidence="3" id="KW-1185">Reference proteome</keyword>
<feature type="domain" description="HTH cro/C1-type" evidence="1">
    <location>
        <begin position="18"/>
        <end position="72"/>
    </location>
</feature>
<reference evidence="2" key="1">
    <citation type="journal article" date="2014" name="Int. J. Syst. Evol. Microbiol.">
        <title>Complete genome sequence of Corynebacterium casei LMG S-19264T (=DSM 44701T), isolated from a smear-ripened cheese.</title>
        <authorList>
            <consortium name="US DOE Joint Genome Institute (JGI-PGF)"/>
            <person name="Walter F."/>
            <person name="Albersmeier A."/>
            <person name="Kalinowski J."/>
            <person name="Ruckert C."/>
        </authorList>
    </citation>
    <scope>NUCLEOTIDE SEQUENCE</scope>
    <source>
        <strain evidence="2">JCM 4477</strain>
    </source>
</reference>
<dbReference type="AlphaFoldDB" id="A0A919AG46"/>
<dbReference type="InterPro" id="IPR010982">
    <property type="entry name" value="Lambda_DNA-bd_dom_sf"/>
</dbReference>